<feature type="domain" description="Glycosyl hydrolase family 95 N-terminal" evidence="2">
    <location>
        <begin position="23"/>
        <end position="260"/>
    </location>
</feature>
<proteinExistence type="predicted"/>
<evidence type="ECO:0000256" key="1">
    <source>
        <dbReference type="SAM" id="SignalP"/>
    </source>
</evidence>
<keyword evidence="5" id="KW-0378">Hydrolase</keyword>
<gene>
    <name evidence="5" type="ORF">HNR46_001710</name>
</gene>
<evidence type="ECO:0000259" key="3">
    <source>
        <dbReference type="Pfam" id="PF21307"/>
    </source>
</evidence>
<dbReference type="InterPro" id="IPR008928">
    <property type="entry name" value="6-hairpin_glycosidase_sf"/>
</dbReference>
<dbReference type="EMBL" id="JACHFD010000007">
    <property type="protein sequence ID" value="MBB5351473.1"/>
    <property type="molecule type" value="Genomic_DNA"/>
</dbReference>
<evidence type="ECO:0000259" key="2">
    <source>
        <dbReference type="Pfam" id="PF14498"/>
    </source>
</evidence>
<keyword evidence="5" id="KW-0326">Glycosidase</keyword>
<evidence type="ECO:0000313" key="6">
    <source>
        <dbReference type="Proteomes" id="UP000557717"/>
    </source>
</evidence>
<dbReference type="SUPFAM" id="SSF48208">
    <property type="entry name" value="Six-hairpin glycosidases"/>
    <property type="match status" value="1"/>
</dbReference>
<keyword evidence="1" id="KW-0732">Signal</keyword>
<dbReference type="PIRSF" id="PIRSF007663">
    <property type="entry name" value="UCP007663"/>
    <property type="match status" value="1"/>
</dbReference>
<comment type="caution">
    <text evidence="5">The sequence shown here is derived from an EMBL/GenBank/DDBJ whole genome shotgun (WGS) entry which is preliminary data.</text>
</comment>
<sequence>MNLRCLVLLTLGSFAHANEALTLWYDKPAKAWTEALPLGNGRLGAMIFGGPTEARYQLNEDTLWGGGPTDPSNSGALQSLPEVQQLIFAGKYAEAEKRIAETMMGTPPTQSPYQTVGNLRLQFSGGGPVTQYRRQLDLDSATTTTRFQQGGVTFTREAFISAVDQVLAIRLTADRPRSISFTASFDSPMGVEVRSESPRTLVMHGHGGKGGGLDHGALSFECRAKISTTGGTTTSNAQHISVEQADSVLIFLDADTSFRRYDDVSGDPSLEPVAHLAAAEKKGWDTLLRDHLSEHRQYFRRVSLDLGSSPAAEKPTDQRLQNFAKGSNDPSLIALYYQWGRYLLLGSSRPGTQPANLQGIWNDQTSPPWQSKYTVNINTEMNYWPAETANLSELTEPLIRLVKEIAETGKRTAQIHYGARGWVCHHNTDLWRNTQPIDGPQWGMWPTGGAWLCTHLWEHYQFTGDRDFLSDIYPVLKGACEFFLDTLVTDPQHGWLVTNPSISPENRHPYGASVCAGPSMDMSLLRDLFSQTAEAANILHSDDDFRQEILTVREKLAPLQIGEKGQLQEWMDDWDSKAPDQNHRHISHLYALFPSNQIDLRKTPDLAQAAARSLDTRGDFSTGWAIGWRINCRARLHDGDRTLKILHALLDPSRTYPNLFDAHPPFQIDGNFGGTAGITEMLLQSHNEEIELLPALPAAWTTGKVTGLCARGGFTVDITWNDGLATEVTLHSRLGQPCTVRIGDRKLHPTIERGKSLTLALTESD</sequence>
<accession>A0A840V229</accession>
<dbReference type="InterPro" id="IPR012341">
    <property type="entry name" value="6hp_glycosidase-like_sf"/>
</dbReference>
<dbReference type="GO" id="GO:0005975">
    <property type="term" value="P:carbohydrate metabolic process"/>
    <property type="evidence" value="ECO:0007669"/>
    <property type="project" value="InterPro"/>
</dbReference>
<evidence type="ECO:0000259" key="4">
    <source>
        <dbReference type="Pfam" id="PF22124"/>
    </source>
</evidence>
<protein>
    <submittedName>
        <fullName evidence="5">Alpha-L-fucosidase 2</fullName>
        <ecNumber evidence="5">3.2.1.51</ecNumber>
    </submittedName>
</protein>
<dbReference type="GO" id="GO:0004560">
    <property type="term" value="F:alpha-L-fucosidase activity"/>
    <property type="evidence" value="ECO:0007669"/>
    <property type="project" value="UniProtKB-EC"/>
</dbReference>
<organism evidence="5 6">
    <name type="scientific">Haloferula luteola</name>
    <dbReference type="NCBI Taxonomy" id="595692"/>
    <lineage>
        <taxon>Bacteria</taxon>
        <taxon>Pseudomonadati</taxon>
        <taxon>Verrucomicrobiota</taxon>
        <taxon>Verrucomicrobiia</taxon>
        <taxon>Verrucomicrobiales</taxon>
        <taxon>Verrucomicrobiaceae</taxon>
        <taxon>Haloferula</taxon>
    </lineage>
</organism>
<feature type="domain" description="Glycosyl hydrolase family 95 catalytic" evidence="4">
    <location>
        <begin position="284"/>
        <end position="682"/>
    </location>
</feature>
<dbReference type="Pfam" id="PF14498">
    <property type="entry name" value="Glyco_hyd_65N_2"/>
    <property type="match status" value="1"/>
</dbReference>
<feature type="chain" id="PRO_5032838373" evidence="1">
    <location>
        <begin position="18"/>
        <end position="765"/>
    </location>
</feature>
<dbReference type="Gene3D" id="1.50.10.10">
    <property type="match status" value="1"/>
</dbReference>
<feature type="domain" description="Alpha fucosidase A-like C-terminal" evidence="3">
    <location>
        <begin position="684"/>
        <end position="744"/>
    </location>
</feature>
<dbReference type="AlphaFoldDB" id="A0A840V229"/>
<evidence type="ECO:0000313" key="5">
    <source>
        <dbReference type="EMBL" id="MBB5351473.1"/>
    </source>
</evidence>
<feature type="signal peptide" evidence="1">
    <location>
        <begin position="1"/>
        <end position="17"/>
    </location>
</feature>
<dbReference type="InterPro" id="IPR016518">
    <property type="entry name" value="Alpha-L-fucosidase"/>
</dbReference>
<dbReference type="PANTHER" id="PTHR31084">
    <property type="entry name" value="ALPHA-L-FUCOSIDASE 2"/>
    <property type="match status" value="1"/>
</dbReference>
<dbReference type="RefSeq" id="WP_184017676.1">
    <property type="nucleotide sequence ID" value="NZ_JACHFD010000007.1"/>
</dbReference>
<dbReference type="Gene3D" id="2.70.98.50">
    <property type="entry name" value="putative glycoside hydrolase family protein from bacillus halodurans"/>
    <property type="match status" value="1"/>
</dbReference>
<dbReference type="InterPro" id="IPR054363">
    <property type="entry name" value="GH95_cat"/>
</dbReference>
<dbReference type="InterPro" id="IPR013780">
    <property type="entry name" value="Glyco_hydro_b"/>
</dbReference>
<dbReference type="Proteomes" id="UP000557717">
    <property type="component" value="Unassembled WGS sequence"/>
</dbReference>
<dbReference type="Pfam" id="PF21307">
    <property type="entry name" value="Glyco_hydro_95_C"/>
    <property type="match status" value="1"/>
</dbReference>
<dbReference type="InterPro" id="IPR049053">
    <property type="entry name" value="AFCA-like_C"/>
</dbReference>
<keyword evidence="6" id="KW-1185">Reference proteome</keyword>
<reference evidence="5 6" key="1">
    <citation type="submission" date="2020-08" db="EMBL/GenBank/DDBJ databases">
        <title>Genomic Encyclopedia of Type Strains, Phase IV (KMG-IV): sequencing the most valuable type-strain genomes for metagenomic binning, comparative biology and taxonomic classification.</title>
        <authorList>
            <person name="Goeker M."/>
        </authorList>
    </citation>
    <scope>NUCLEOTIDE SEQUENCE [LARGE SCALE GENOMIC DNA]</scope>
    <source>
        <strain evidence="5 6">YC6886</strain>
    </source>
</reference>
<dbReference type="Pfam" id="PF22124">
    <property type="entry name" value="Glyco_hydro_95_cat"/>
    <property type="match status" value="1"/>
</dbReference>
<dbReference type="PANTHER" id="PTHR31084:SF0">
    <property type="entry name" value="ALPHA-L-FUCOSIDASE 2"/>
    <property type="match status" value="1"/>
</dbReference>
<dbReference type="Gene3D" id="2.60.40.1180">
    <property type="entry name" value="Golgi alpha-mannosidase II"/>
    <property type="match status" value="1"/>
</dbReference>
<dbReference type="EC" id="3.2.1.51" evidence="5"/>
<name>A0A840V229_9BACT</name>
<dbReference type="InterPro" id="IPR027414">
    <property type="entry name" value="GH95_N_dom"/>
</dbReference>